<dbReference type="Pfam" id="PF00589">
    <property type="entry name" value="Phage_integrase"/>
    <property type="match status" value="1"/>
</dbReference>
<comment type="caution">
    <text evidence="5">The sequence shown here is derived from an EMBL/GenBank/DDBJ whole genome shotgun (WGS) entry which is preliminary data.</text>
</comment>
<evidence type="ECO:0000256" key="2">
    <source>
        <dbReference type="ARBA" id="ARBA00023125"/>
    </source>
</evidence>
<dbReference type="InterPro" id="IPR011010">
    <property type="entry name" value="DNA_brk_join_enz"/>
</dbReference>
<keyword evidence="1" id="KW-0229">DNA integration</keyword>
<evidence type="ECO:0000313" key="6">
    <source>
        <dbReference type="Proteomes" id="UP001168613"/>
    </source>
</evidence>
<feature type="domain" description="Tyr recombinase" evidence="4">
    <location>
        <begin position="160"/>
        <end position="331"/>
    </location>
</feature>
<dbReference type="SUPFAM" id="SSF56349">
    <property type="entry name" value="DNA breaking-rejoining enzymes"/>
    <property type="match status" value="1"/>
</dbReference>
<keyword evidence="2" id="KW-0238">DNA-binding</keyword>
<organism evidence="5 6">
    <name type="scientific">Alcaligenes endophyticus</name>
    <dbReference type="NCBI Taxonomy" id="1929088"/>
    <lineage>
        <taxon>Bacteria</taxon>
        <taxon>Pseudomonadati</taxon>
        <taxon>Pseudomonadota</taxon>
        <taxon>Betaproteobacteria</taxon>
        <taxon>Burkholderiales</taxon>
        <taxon>Alcaligenaceae</taxon>
        <taxon>Alcaligenes</taxon>
    </lineage>
</organism>
<reference evidence="5" key="1">
    <citation type="submission" date="2021-11" db="EMBL/GenBank/DDBJ databases">
        <title>Draft genome sequence of Alcaligenes endophyticus type strain CCUG 75668T.</title>
        <authorList>
            <person name="Salva-Serra F."/>
            <person name="Duran R.E."/>
            <person name="Seeger M."/>
            <person name="Moore E.R.B."/>
            <person name="Jaen-Luchoro D."/>
        </authorList>
    </citation>
    <scope>NUCLEOTIDE SEQUENCE</scope>
    <source>
        <strain evidence="5">CCUG 75668</strain>
    </source>
</reference>
<dbReference type="InterPro" id="IPR010998">
    <property type="entry name" value="Integrase_recombinase_N"/>
</dbReference>
<keyword evidence="3" id="KW-0233">DNA recombination</keyword>
<evidence type="ECO:0000313" key="5">
    <source>
        <dbReference type="EMBL" id="MDN4122131.1"/>
    </source>
</evidence>
<dbReference type="EMBL" id="JAJHNU010000003">
    <property type="protein sequence ID" value="MDN4122131.1"/>
    <property type="molecule type" value="Genomic_DNA"/>
</dbReference>
<accession>A0ABT8ELF8</accession>
<gene>
    <name evidence="5" type="ORF">LMS43_12620</name>
</gene>
<evidence type="ECO:0000256" key="3">
    <source>
        <dbReference type="ARBA" id="ARBA00023172"/>
    </source>
</evidence>
<dbReference type="Gene3D" id="1.10.150.130">
    <property type="match status" value="1"/>
</dbReference>
<sequence>MASITKHQSGYRAQIKITVNGQTIRESKTFSTKRDAQIWGVQREEQIRAELQADPRLKHSLRCALRRYAAEVSPTRKGERWEKLRLSAFEGYKLPLDLPLLSVTNKHIADFRDSRLSTVSPGTVLRELGLLSAVFVHARIEWGWTDNNPCSDIRKPSEPKHRERVLLWWEIKRMLRQMHYTPKGRPNSFGQAVSVCMMLALRTGMRAGELTSMRWDQVHDRHVHLPTTKSNRPRDVPLSNKAIKLLNRMRGWDEELVFGVKAASLDALFRKYRQRAGLEGFTWHDTRHTAATILSKKVSVLDLCKIFGWADPKMAMVYYNPHASTLADLLG</sequence>
<dbReference type="PANTHER" id="PTHR30349">
    <property type="entry name" value="PHAGE INTEGRASE-RELATED"/>
    <property type="match status" value="1"/>
</dbReference>
<dbReference type="RefSeq" id="WP_266122869.1">
    <property type="nucleotide sequence ID" value="NZ_JAJHNU010000003.1"/>
</dbReference>
<dbReference type="CDD" id="cd00796">
    <property type="entry name" value="INT_Rci_Hp1_C"/>
    <property type="match status" value="1"/>
</dbReference>
<dbReference type="Gene3D" id="1.10.443.10">
    <property type="entry name" value="Intergrase catalytic core"/>
    <property type="match status" value="1"/>
</dbReference>
<protein>
    <submittedName>
        <fullName evidence="5">Site-specific integrase</fullName>
    </submittedName>
</protein>
<dbReference type="PROSITE" id="PS51898">
    <property type="entry name" value="TYR_RECOMBINASE"/>
    <property type="match status" value="1"/>
</dbReference>
<evidence type="ECO:0000256" key="1">
    <source>
        <dbReference type="ARBA" id="ARBA00022908"/>
    </source>
</evidence>
<dbReference type="InterPro" id="IPR013762">
    <property type="entry name" value="Integrase-like_cat_sf"/>
</dbReference>
<dbReference type="InterPro" id="IPR050090">
    <property type="entry name" value="Tyrosine_recombinase_XerCD"/>
</dbReference>
<keyword evidence="6" id="KW-1185">Reference proteome</keyword>
<dbReference type="InterPro" id="IPR002104">
    <property type="entry name" value="Integrase_catalytic"/>
</dbReference>
<proteinExistence type="predicted"/>
<dbReference type="PANTHER" id="PTHR30349:SF94">
    <property type="entry name" value="INTEGRASE_RECOMBINASE HI_1414-RELATED"/>
    <property type="match status" value="1"/>
</dbReference>
<dbReference type="Proteomes" id="UP001168613">
    <property type="component" value="Unassembled WGS sequence"/>
</dbReference>
<evidence type="ECO:0000259" key="4">
    <source>
        <dbReference type="PROSITE" id="PS51898"/>
    </source>
</evidence>
<name>A0ABT8ELF8_9BURK</name>